<feature type="transmembrane region" description="Helical" evidence="1">
    <location>
        <begin position="56"/>
        <end position="74"/>
    </location>
</feature>
<dbReference type="PANTHER" id="PTHR38446:SF1">
    <property type="entry name" value="BLL0914 PROTEIN"/>
    <property type="match status" value="1"/>
</dbReference>
<feature type="transmembrane region" description="Helical" evidence="1">
    <location>
        <begin position="6"/>
        <end position="27"/>
    </location>
</feature>
<gene>
    <name evidence="2" type="ORF">E6C64_02255</name>
</gene>
<dbReference type="PANTHER" id="PTHR38446">
    <property type="entry name" value="BLL0914 PROTEIN"/>
    <property type="match status" value="1"/>
</dbReference>
<feature type="transmembrane region" description="Helical" evidence="1">
    <location>
        <begin position="80"/>
        <end position="103"/>
    </location>
</feature>
<comment type="caution">
    <text evidence="2">The sequence shown here is derived from an EMBL/GenBank/DDBJ whole genome shotgun (WGS) entry which is preliminary data.</text>
</comment>
<evidence type="ECO:0000313" key="3">
    <source>
        <dbReference type="Proteomes" id="UP000309133"/>
    </source>
</evidence>
<dbReference type="Pfam" id="PF06993">
    <property type="entry name" value="DUF1304"/>
    <property type="match status" value="1"/>
</dbReference>
<dbReference type="OrthoDB" id="9803832at2"/>
<sequence length="128" mass="13554">MTIAAQIVASIAALLHVVFFLFESVLWSRPAVYRRFGIRSKEQADTIRPMAYNQGFYNLALAIGLLVGVVLIGLGGDCFVVGRAIIVFATACMSIAGIVLATTGPAYRRAAAIQFIPAAIALVLALLA</sequence>
<organism evidence="2 3">
    <name type="scientific">Naasia lichenicola</name>
    <dbReference type="NCBI Taxonomy" id="2565933"/>
    <lineage>
        <taxon>Bacteria</taxon>
        <taxon>Bacillati</taxon>
        <taxon>Actinomycetota</taxon>
        <taxon>Actinomycetes</taxon>
        <taxon>Micrococcales</taxon>
        <taxon>Microbacteriaceae</taxon>
        <taxon>Naasia</taxon>
    </lineage>
</organism>
<dbReference type="InterPro" id="IPR009732">
    <property type="entry name" value="DUF1304"/>
</dbReference>
<keyword evidence="1" id="KW-0812">Transmembrane</keyword>
<evidence type="ECO:0000256" key="1">
    <source>
        <dbReference type="SAM" id="Phobius"/>
    </source>
</evidence>
<reference evidence="2 3" key="1">
    <citation type="submission" date="2019-04" db="EMBL/GenBank/DDBJ databases">
        <authorList>
            <person name="Jiang L."/>
        </authorList>
    </citation>
    <scope>NUCLEOTIDE SEQUENCE [LARGE SCALE GENOMIC DNA]</scope>
    <source>
        <strain evidence="2 3">YIM 131853</strain>
    </source>
</reference>
<proteinExistence type="predicted"/>
<protein>
    <submittedName>
        <fullName evidence="2">DUF1304 domain-containing protein</fullName>
    </submittedName>
</protein>
<keyword evidence="1" id="KW-0472">Membrane</keyword>
<dbReference type="Proteomes" id="UP000309133">
    <property type="component" value="Unassembled WGS sequence"/>
</dbReference>
<name>A0A4S4FSC6_9MICO</name>
<dbReference type="AlphaFoldDB" id="A0A4S4FSC6"/>
<evidence type="ECO:0000313" key="2">
    <source>
        <dbReference type="EMBL" id="THG33198.1"/>
    </source>
</evidence>
<dbReference type="EMBL" id="SSSM01000001">
    <property type="protein sequence ID" value="THG33198.1"/>
    <property type="molecule type" value="Genomic_DNA"/>
</dbReference>
<feature type="transmembrane region" description="Helical" evidence="1">
    <location>
        <begin position="110"/>
        <end position="127"/>
    </location>
</feature>
<dbReference type="RefSeq" id="WP_136425979.1">
    <property type="nucleotide sequence ID" value="NZ_SSSM01000001.1"/>
</dbReference>
<accession>A0A4S4FSC6</accession>
<keyword evidence="1" id="KW-1133">Transmembrane helix</keyword>
<keyword evidence="3" id="KW-1185">Reference proteome</keyword>